<gene>
    <name evidence="1" type="ORF">Daesc_001291</name>
</gene>
<organism evidence="1 2">
    <name type="scientific">Daldinia eschscholtzii</name>
    <dbReference type="NCBI Taxonomy" id="292717"/>
    <lineage>
        <taxon>Eukaryota</taxon>
        <taxon>Fungi</taxon>
        <taxon>Dikarya</taxon>
        <taxon>Ascomycota</taxon>
        <taxon>Pezizomycotina</taxon>
        <taxon>Sordariomycetes</taxon>
        <taxon>Xylariomycetidae</taxon>
        <taxon>Xylariales</taxon>
        <taxon>Hypoxylaceae</taxon>
        <taxon>Daldinia</taxon>
    </lineage>
</organism>
<comment type="caution">
    <text evidence="1">The sequence shown here is derived from an EMBL/GenBank/DDBJ whole genome shotgun (WGS) entry which is preliminary data.</text>
</comment>
<dbReference type="PANTHER" id="PTHR38797">
    <property type="entry name" value="NUCLEAR PORE COMPLEX PROTEIN NUP85-RELATED"/>
    <property type="match status" value="1"/>
</dbReference>
<dbReference type="EMBL" id="JBANMG010000001">
    <property type="protein sequence ID" value="KAK6958490.1"/>
    <property type="molecule type" value="Genomic_DNA"/>
</dbReference>
<evidence type="ECO:0000313" key="2">
    <source>
        <dbReference type="Proteomes" id="UP001369815"/>
    </source>
</evidence>
<dbReference type="AlphaFoldDB" id="A0AAX6N0P4"/>
<protein>
    <submittedName>
        <fullName evidence="1">Uncharacterized protein</fullName>
    </submittedName>
</protein>
<dbReference type="Pfam" id="PF12311">
    <property type="entry name" value="DUF3632"/>
    <property type="match status" value="1"/>
</dbReference>
<evidence type="ECO:0000313" key="1">
    <source>
        <dbReference type="EMBL" id="KAK6958490.1"/>
    </source>
</evidence>
<accession>A0AAX6N0P4</accession>
<keyword evidence="2" id="KW-1185">Reference proteome</keyword>
<dbReference type="InterPro" id="IPR053204">
    <property type="entry name" value="Oxopyrrolidines_Biosynth-assoc"/>
</dbReference>
<dbReference type="InterPro" id="IPR022085">
    <property type="entry name" value="OpdG"/>
</dbReference>
<sequence length="154" mass="18222">MRKEPTRYEEDYTPYERWVNLHSFASRLYGINLISCYKLAIKALRRALEDNESEDNMTKRCRIRAAAQWMIYSAGVLFTLMYSRPTENDRQELQSWRFTGRDVFSVNRWNYWKERFVYHSTAIGSEAIAAASSMNRIDRSQPTQGMGALLYSNY</sequence>
<reference evidence="1 2" key="1">
    <citation type="journal article" date="2024" name="Front Chem Biol">
        <title>Unveiling the potential of Daldinia eschscholtzii MFLUCC 19-0629 through bioactivity and bioinformatics studies for enhanced sustainable agriculture production.</title>
        <authorList>
            <person name="Brooks S."/>
            <person name="Weaver J.A."/>
            <person name="Klomchit A."/>
            <person name="Alharthi S.A."/>
            <person name="Onlamun T."/>
            <person name="Nurani R."/>
            <person name="Vong T.K."/>
            <person name="Alberti F."/>
            <person name="Greco C."/>
        </authorList>
    </citation>
    <scope>NUCLEOTIDE SEQUENCE [LARGE SCALE GENOMIC DNA]</scope>
    <source>
        <strain evidence="1">MFLUCC 19-0629</strain>
    </source>
</reference>
<name>A0AAX6N0P4_9PEZI</name>
<dbReference type="Proteomes" id="UP001369815">
    <property type="component" value="Unassembled WGS sequence"/>
</dbReference>
<proteinExistence type="predicted"/>
<dbReference type="PANTHER" id="PTHR38797:SF4">
    <property type="entry name" value="NUCLEAR PORE COMPLEX PROTEIN NUP85"/>
    <property type="match status" value="1"/>
</dbReference>